<evidence type="ECO:0000256" key="3">
    <source>
        <dbReference type="ARBA" id="ARBA00022692"/>
    </source>
</evidence>
<organism evidence="8 9">
    <name type="scientific">Massilia atriviolacea</name>
    <dbReference type="NCBI Taxonomy" id="2495579"/>
    <lineage>
        <taxon>Bacteria</taxon>
        <taxon>Pseudomonadati</taxon>
        <taxon>Pseudomonadota</taxon>
        <taxon>Betaproteobacteria</taxon>
        <taxon>Burkholderiales</taxon>
        <taxon>Oxalobacteraceae</taxon>
        <taxon>Telluria group</taxon>
        <taxon>Massilia</taxon>
    </lineage>
</organism>
<evidence type="ECO:0000256" key="4">
    <source>
        <dbReference type="ARBA" id="ARBA00022989"/>
    </source>
</evidence>
<dbReference type="InterPro" id="IPR004010">
    <property type="entry name" value="Double_Cache_2"/>
</dbReference>
<protein>
    <submittedName>
        <fullName evidence="8">Histidine kinase</fullName>
    </submittedName>
</protein>
<evidence type="ECO:0000256" key="1">
    <source>
        <dbReference type="ARBA" id="ARBA00004651"/>
    </source>
</evidence>
<comment type="subcellular location">
    <subcellularLocation>
        <location evidence="1">Cell membrane</location>
        <topology evidence="1">Multi-pass membrane protein</topology>
    </subcellularLocation>
</comment>
<keyword evidence="8" id="KW-0418">Kinase</keyword>
<name>A0A430HJR0_9BURK</name>
<dbReference type="AlphaFoldDB" id="A0A430HJR0"/>
<feature type="domain" description="Single Cache" evidence="7">
    <location>
        <begin position="24"/>
        <end position="107"/>
    </location>
</feature>
<sequence length="155" mass="16950">MKSLFKKLMFAVFAITLAGAASAQDSARRGTADEAVAMVKKASAYLTENGREKAIAAFNDPKGEFIKGDLYVFMFTFDGTALAHGQNAKMVGKNLMDLKAGEVYPIREFIKIAKSPAGTGWFGYKWPNSITKAMEEKNTYIERNGDVLIGVGTYK</sequence>
<dbReference type="SMART" id="SM01049">
    <property type="entry name" value="Cache_2"/>
    <property type="match status" value="1"/>
</dbReference>
<evidence type="ECO:0000313" key="8">
    <source>
        <dbReference type="EMBL" id="RSZ57752.1"/>
    </source>
</evidence>
<evidence type="ECO:0000259" key="7">
    <source>
        <dbReference type="SMART" id="SM01049"/>
    </source>
</evidence>
<keyword evidence="2" id="KW-1003">Cell membrane</keyword>
<dbReference type="RefSeq" id="WP_126075560.1">
    <property type="nucleotide sequence ID" value="NZ_CP051166.1"/>
</dbReference>
<dbReference type="Proteomes" id="UP000278085">
    <property type="component" value="Unassembled WGS sequence"/>
</dbReference>
<dbReference type="InterPro" id="IPR033480">
    <property type="entry name" value="sCache_2"/>
</dbReference>
<dbReference type="GO" id="GO:0016301">
    <property type="term" value="F:kinase activity"/>
    <property type="evidence" value="ECO:0007669"/>
    <property type="project" value="UniProtKB-KW"/>
</dbReference>
<keyword evidence="9" id="KW-1185">Reference proteome</keyword>
<dbReference type="EMBL" id="RXLQ01000009">
    <property type="protein sequence ID" value="RSZ57752.1"/>
    <property type="molecule type" value="Genomic_DNA"/>
</dbReference>
<keyword evidence="3" id="KW-0812">Transmembrane</keyword>
<feature type="signal peptide" evidence="6">
    <location>
        <begin position="1"/>
        <end position="23"/>
    </location>
</feature>
<evidence type="ECO:0000256" key="5">
    <source>
        <dbReference type="ARBA" id="ARBA00023136"/>
    </source>
</evidence>
<dbReference type="Gene3D" id="3.30.450.20">
    <property type="entry name" value="PAS domain"/>
    <property type="match status" value="1"/>
</dbReference>
<keyword evidence="4" id="KW-1133">Transmembrane helix</keyword>
<reference evidence="8 9" key="1">
    <citation type="submission" date="2018-12" db="EMBL/GenBank/DDBJ databases">
        <authorList>
            <person name="Yang E."/>
        </authorList>
    </citation>
    <scope>NUCLEOTIDE SEQUENCE [LARGE SCALE GENOMIC DNA]</scope>
    <source>
        <strain evidence="8 9">SOD</strain>
    </source>
</reference>
<evidence type="ECO:0000313" key="9">
    <source>
        <dbReference type="Proteomes" id="UP000278085"/>
    </source>
</evidence>
<evidence type="ECO:0000256" key="6">
    <source>
        <dbReference type="SAM" id="SignalP"/>
    </source>
</evidence>
<evidence type="ECO:0000256" key="2">
    <source>
        <dbReference type="ARBA" id="ARBA00022475"/>
    </source>
</evidence>
<dbReference type="Pfam" id="PF08269">
    <property type="entry name" value="dCache_2"/>
    <property type="match status" value="1"/>
</dbReference>
<dbReference type="OrthoDB" id="9178561at2"/>
<keyword evidence="5" id="KW-0472">Membrane</keyword>
<comment type="caution">
    <text evidence="8">The sequence shown here is derived from an EMBL/GenBank/DDBJ whole genome shotgun (WGS) entry which is preliminary data.</text>
</comment>
<proteinExistence type="predicted"/>
<accession>A0A430HJR0</accession>
<keyword evidence="6" id="KW-0732">Signal</keyword>
<gene>
    <name evidence="8" type="ORF">EJB06_18925</name>
</gene>
<dbReference type="GO" id="GO:0005886">
    <property type="term" value="C:plasma membrane"/>
    <property type="evidence" value="ECO:0007669"/>
    <property type="project" value="UniProtKB-SubCell"/>
</dbReference>
<feature type="chain" id="PRO_5019274066" evidence="6">
    <location>
        <begin position="24"/>
        <end position="155"/>
    </location>
</feature>
<keyword evidence="8" id="KW-0808">Transferase</keyword>